<evidence type="ECO:0000313" key="1">
    <source>
        <dbReference type="EMBL" id="KAI3751706.1"/>
    </source>
</evidence>
<sequence>MPVDRNSTEIWKGDAGRWSGGGPWRLQRRSNNRVKCLNGLHPYGPPLNYIVARVHHRSPLSVLTLGPLRVAVYRPPLLPSWSASPPAIALHRLRQSACRFAGKGI</sequence>
<accession>A0ACB9DZS4</accession>
<proteinExistence type="predicted"/>
<dbReference type="EMBL" id="CM042012">
    <property type="protein sequence ID" value="KAI3751706.1"/>
    <property type="molecule type" value="Genomic_DNA"/>
</dbReference>
<dbReference type="Proteomes" id="UP001055811">
    <property type="component" value="Linkage Group LG04"/>
</dbReference>
<protein>
    <submittedName>
        <fullName evidence="1">Uncharacterized protein</fullName>
    </submittedName>
</protein>
<organism evidence="1 2">
    <name type="scientific">Cichorium intybus</name>
    <name type="common">Chicory</name>
    <dbReference type="NCBI Taxonomy" id="13427"/>
    <lineage>
        <taxon>Eukaryota</taxon>
        <taxon>Viridiplantae</taxon>
        <taxon>Streptophyta</taxon>
        <taxon>Embryophyta</taxon>
        <taxon>Tracheophyta</taxon>
        <taxon>Spermatophyta</taxon>
        <taxon>Magnoliopsida</taxon>
        <taxon>eudicotyledons</taxon>
        <taxon>Gunneridae</taxon>
        <taxon>Pentapetalae</taxon>
        <taxon>asterids</taxon>
        <taxon>campanulids</taxon>
        <taxon>Asterales</taxon>
        <taxon>Asteraceae</taxon>
        <taxon>Cichorioideae</taxon>
        <taxon>Cichorieae</taxon>
        <taxon>Cichoriinae</taxon>
        <taxon>Cichorium</taxon>
    </lineage>
</organism>
<keyword evidence="2" id="KW-1185">Reference proteome</keyword>
<name>A0ACB9DZS4_CICIN</name>
<reference evidence="2" key="1">
    <citation type="journal article" date="2022" name="Mol. Ecol. Resour.">
        <title>The genomes of chicory, endive, great burdock and yacon provide insights into Asteraceae palaeo-polyploidization history and plant inulin production.</title>
        <authorList>
            <person name="Fan W."/>
            <person name="Wang S."/>
            <person name="Wang H."/>
            <person name="Wang A."/>
            <person name="Jiang F."/>
            <person name="Liu H."/>
            <person name="Zhao H."/>
            <person name="Xu D."/>
            <person name="Zhang Y."/>
        </authorList>
    </citation>
    <scope>NUCLEOTIDE SEQUENCE [LARGE SCALE GENOMIC DNA]</scope>
    <source>
        <strain evidence="2">cv. Punajuju</strain>
    </source>
</reference>
<gene>
    <name evidence="1" type="ORF">L2E82_22797</name>
</gene>
<comment type="caution">
    <text evidence="1">The sequence shown here is derived from an EMBL/GenBank/DDBJ whole genome shotgun (WGS) entry which is preliminary data.</text>
</comment>
<evidence type="ECO:0000313" key="2">
    <source>
        <dbReference type="Proteomes" id="UP001055811"/>
    </source>
</evidence>
<reference evidence="1 2" key="2">
    <citation type="journal article" date="2022" name="Mol. Ecol. Resour.">
        <title>The genomes of chicory, endive, great burdock and yacon provide insights into Asteraceae paleo-polyploidization history and plant inulin production.</title>
        <authorList>
            <person name="Fan W."/>
            <person name="Wang S."/>
            <person name="Wang H."/>
            <person name="Wang A."/>
            <person name="Jiang F."/>
            <person name="Liu H."/>
            <person name="Zhao H."/>
            <person name="Xu D."/>
            <person name="Zhang Y."/>
        </authorList>
    </citation>
    <scope>NUCLEOTIDE SEQUENCE [LARGE SCALE GENOMIC DNA]</scope>
    <source>
        <strain evidence="2">cv. Punajuju</strain>
        <tissue evidence="1">Leaves</tissue>
    </source>
</reference>